<evidence type="ECO:0000313" key="2">
    <source>
        <dbReference type="Proteomes" id="UP001519921"/>
    </source>
</evidence>
<organism evidence="1 2">
    <name type="scientific">Clostridium weizhouense</name>
    <dbReference type="NCBI Taxonomy" id="2859781"/>
    <lineage>
        <taxon>Bacteria</taxon>
        <taxon>Bacillati</taxon>
        <taxon>Bacillota</taxon>
        <taxon>Clostridia</taxon>
        <taxon>Eubacteriales</taxon>
        <taxon>Clostridiaceae</taxon>
        <taxon>Clostridium</taxon>
    </lineage>
</organism>
<keyword evidence="2" id="KW-1185">Reference proteome</keyword>
<dbReference type="EMBL" id="JAHXPT010000002">
    <property type="protein sequence ID" value="MBW6409013.1"/>
    <property type="molecule type" value="Genomic_DNA"/>
</dbReference>
<evidence type="ECO:0008006" key="3">
    <source>
        <dbReference type="Google" id="ProtNLM"/>
    </source>
</evidence>
<protein>
    <recommendedName>
        <fullName evidence="3">DUF1540 domain-containing protein</fullName>
    </recommendedName>
</protein>
<accession>A0ABS7AK26</accession>
<dbReference type="Proteomes" id="UP001519921">
    <property type="component" value="Unassembled WGS sequence"/>
</dbReference>
<dbReference type="RefSeq" id="WP_219778073.1">
    <property type="nucleotide sequence ID" value="NZ_JAHXPT010000002.1"/>
</dbReference>
<name>A0ABS7AK26_9CLOT</name>
<comment type="caution">
    <text evidence="1">The sequence shown here is derived from an EMBL/GenBank/DDBJ whole genome shotgun (WGS) entry which is preliminary data.</text>
</comment>
<gene>
    <name evidence="1" type="ORF">KYD98_02815</name>
</gene>
<reference evidence="1 2" key="1">
    <citation type="submission" date="2021-07" db="EMBL/GenBank/DDBJ databases">
        <title>Clostridium weizhouense sp. nov., an anaerobic bacterium isolated from activated sludge of Petroleum wastewater.</title>
        <authorList>
            <person name="Li Q."/>
        </authorList>
    </citation>
    <scope>NUCLEOTIDE SEQUENCE [LARGE SCALE GENOMIC DNA]</scope>
    <source>
        <strain evidence="1 2">YB-6</strain>
    </source>
</reference>
<proteinExistence type="predicted"/>
<evidence type="ECO:0000313" key="1">
    <source>
        <dbReference type="EMBL" id="MBW6409013.1"/>
    </source>
</evidence>
<sequence>MKCLNQACPFNKECQCSNDIVISGKAPCYGKDLVKAKQGRINMSSTNYLFRT</sequence>